<feature type="region of interest" description="Disordered" evidence="1">
    <location>
        <begin position="1"/>
        <end position="23"/>
    </location>
</feature>
<dbReference type="InterPro" id="IPR055482">
    <property type="entry name" value="DUF7054"/>
</dbReference>
<accession>A0A2R6PR41</accession>
<evidence type="ECO:0000259" key="2">
    <source>
        <dbReference type="Pfam" id="PF23156"/>
    </source>
</evidence>
<dbReference type="OrthoDB" id="651546at2759"/>
<dbReference type="InterPro" id="IPR040358">
    <property type="entry name" value="At4g22758-like"/>
</dbReference>
<proteinExistence type="predicted"/>
<gene>
    <name evidence="3" type="ORF">CEY00_Acc26246</name>
</gene>
<comment type="caution">
    <text evidence="3">The sequence shown here is derived from an EMBL/GenBank/DDBJ whole genome shotgun (WGS) entry which is preliminary data.</text>
</comment>
<sequence length="222" mass="23674">MPNPKSHRKGQEEKNRRGKLGEKAVSFHGRSPVAMGEKLIRPRTVPDLLVFRSAGGEGGGPVAMGENLIRPRTVPDLLTCRNAGGEGGGPAEGCRKLTKLLLNVTVQRSLGAVQVVMSPESTVGDLIVAAIRQYAKEGRRPILESADPAGFDLHYSQFSLESLDREEQLMALGSRNFFLFPIKPAPAAEGGGGGGVTTPTASCSKQAEKASKIGLPWLKFLF</sequence>
<dbReference type="Pfam" id="PF23156">
    <property type="entry name" value="DUF7054"/>
    <property type="match status" value="1"/>
</dbReference>
<dbReference type="InParanoid" id="A0A2R6PR41"/>
<dbReference type="PANTHER" id="PTHR33270:SF24">
    <property type="entry name" value="EXPRESSED PROTEIN"/>
    <property type="match status" value="1"/>
</dbReference>
<dbReference type="AlphaFoldDB" id="A0A2R6PR41"/>
<dbReference type="Gramene" id="PSR95489">
    <property type="protein sequence ID" value="PSR95489"/>
    <property type="gene ID" value="CEY00_Acc26246"/>
</dbReference>
<protein>
    <recommendedName>
        <fullName evidence="2">DUF7054 domain-containing protein</fullName>
    </recommendedName>
</protein>
<evidence type="ECO:0000313" key="3">
    <source>
        <dbReference type="EMBL" id="PSR95489.1"/>
    </source>
</evidence>
<evidence type="ECO:0000313" key="4">
    <source>
        <dbReference type="Proteomes" id="UP000241394"/>
    </source>
</evidence>
<organism evidence="3 4">
    <name type="scientific">Actinidia chinensis var. chinensis</name>
    <name type="common">Chinese soft-hair kiwi</name>
    <dbReference type="NCBI Taxonomy" id="1590841"/>
    <lineage>
        <taxon>Eukaryota</taxon>
        <taxon>Viridiplantae</taxon>
        <taxon>Streptophyta</taxon>
        <taxon>Embryophyta</taxon>
        <taxon>Tracheophyta</taxon>
        <taxon>Spermatophyta</taxon>
        <taxon>Magnoliopsida</taxon>
        <taxon>eudicotyledons</taxon>
        <taxon>Gunneridae</taxon>
        <taxon>Pentapetalae</taxon>
        <taxon>asterids</taxon>
        <taxon>Ericales</taxon>
        <taxon>Actinidiaceae</taxon>
        <taxon>Actinidia</taxon>
    </lineage>
</organism>
<reference evidence="3 4" key="1">
    <citation type="submission" date="2017-07" db="EMBL/GenBank/DDBJ databases">
        <title>An improved, manually edited Actinidia chinensis var. chinensis (kiwifruit) genome highlights the challenges associated with draft genomes and gene prediction in plants.</title>
        <authorList>
            <person name="Pilkington S."/>
            <person name="Crowhurst R."/>
            <person name="Hilario E."/>
            <person name="Nardozza S."/>
            <person name="Fraser L."/>
            <person name="Peng Y."/>
            <person name="Gunaseelan K."/>
            <person name="Simpson R."/>
            <person name="Tahir J."/>
            <person name="Deroles S."/>
            <person name="Templeton K."/>
            <person name="Luo Z."/>
            <person name="Davy M."/>
            <person name="Cheng C."/>
            <person name="Mcneilage M."/>
            <person name="Scaglione D."/>
            <person name="Liu Y."/>
            <person name="Zhang Q."/>
            <person name="Datson P."/>
            <person name="De Silva N."/>
            <person name="Gardiner S."/>
            <person name="Bassett H."/>
            <person name="Chagne D."/>
            <person name="Mccallum J."/>
            <person name="Dzierzon H."/>
            <person name="Deng C."/>
            <person name="Wang Y.-Y."/>
            <person name="Barron N."/>
            <person name="Manako K."/>
            <person name="Bowen J."/>
            <person name="Foster T."/>
            <person name="Erridge Z."/>
            <person name="Tiffin H."/>
            <person name="Waite C."/>
            <person name="Davies K."/>
            <person name="Grierson E."/>
            <person name="Laing W."/>
            <person name="Kirk R."/>
            <person name="Chen X."/>
            <person name="Wood M."/>
            <person name="Montefiori M."/>
            <person name="Brummell D."/>
            <person name="Schwinn K."/>
            <person name="Catanach A."/>
            <person name="Fullerton C."/>
            <person name="Li D."/>
            <person name="Meiyalaghan S."/>
            <person name="Nieuwenhuizen N."/>
            <person name="Read N."/>
            <person name="Prakash R."/>
            <person name="Hunter D."/>
            <person name="Zhang H."/>
            <person name="Mckenzie M."/>
            <person name="Knabel M."/>
            <person name="Harris A."/>
            <person name="Allan A."/>
            <person name="Chen A."/>
            <person name="Janssen B."/>
            <person name="Plunkett B."/>
            <person name="Dwamena C."/>
            <person name="Voogd C."/>
            <person name="Leif D."/>
            <person name="Lafferty D."/>
            <person name="Souleyre E."/>
            <person name="Varkonyi-Gasic E."/>
            <person name="Gambi F."/>
            <person name="Hanley J."/>
            <person name="Yao J.-L."/>
            <person name="Cheung J."/>
            <person name="David K."/>
            <person name="Warren B."/>
            <person name="Marsh K."/>
            <person name="Snowden K."/>
            <person name="Lin-Wang K."/>
            <person name="Brian L."/>
            <person name="Martinez-Sanchez M."/>
            <person name="Wang M."/>
            <person name="Ileperuma N."/>
            <person name="Macnee N."/>
            <person name="Campin R."/>
            <person name="Mcatee P."/>
            <person name="Drummond R."/>
            <person name="Espley R."/>
            <person name="Ireland H."/>
            <person name="Wu R."/>
            <person name="Atkinson R."/>
            <person name="Karunairetnam S."/>
            <person name="Bulley S."/>
            <person name="Chunkath S."/>
            <person name="Hanley Z."/>
            <person name="Storey R."/>
            <person name="Thrimawithana A."/>
            <person name="Thomson S."/>
            <person name="David C."/>
            <person name="Testolin R."/>
        </authorList>
    </citation>
    <scope>NUCLEOTIDE SEQUENCE [LARGE SCALE GENOMIC DNA]</scope>
    <source>
        <strain evidence="4">cv. Red5</strain>
        <tissue evidence="3">Young leaf</tissue>
    </source>
</reference>
<feature type="domain" description="DUF7054" evidence="2">
    <location>
        <begin position="96"/>
        <end position="179"/>
    </location>
</feature>
<feature type="compositionally biased region" description="Basic and acidic residues" evidence="1">
    <location>
        <begin position="9"/>
        <end position="22"/>
    </location>
</feature>
<keyword evidence="4" id="KW-1185">Reference proteome</keyword>
<dbReference type="EMBL" id="NKQK01000023">
    <property type="protein sequence ID" value="PSR95489.1"/>
    <property type="molecule type" value="Genomic_DNA"/>
</dbReference>
<name>A0A2R6PR41_ACTCC</name>
<dbReference type="PANTHER" id="PTHR33270">
    <property type="entry name" value="BNAC05G50380D PROTEIN"/>
    <property type="match status" value="1"/>
</dbReference>
<dbReference type="STRING" id="1590841.A0A2R6PR41"/>
<dbReference type="FunCoup" id="A0A2R6PR41">
    <property type="interactions" value="636"/>
</dbReference>
<evidence type="ECO:0000256" key="1">
    <source>
        <dbReference type="SAM" id="MobiDB-lite"/>
    </source>
</evidence>
<reference evidence="4" key="2">
    <citation type="journal article" date="2018" name="BMC Genomics">
        <title>A manually annotated Actinidia chinensis var. chinensis (kiwifruit) genome highlights the challenges associated with draft genomes and gene prediction in plants.</title>
        <authorList>
            <person name="Pilkington S.M."/>
            <person name="Crowhurst R."/>
            <person name="Hilario E."/>
            <person name="Nardozza S."/>
            <person name="Fraser L."/>
            <person name="Peng Y."/>
            <person name="Gunaseelan K."/>
            <person name="Simpson R."/>
            <person name="Tahir J."/>
            <person name="Deroles S.C."/>
            <person name="Templeton K."/>
            <person name="Luo Z."/>
            <person name="Davy M."/>
            <person name="Cheng C."/>
            <person name="McNeilage M."/>
            <person name="Scaglione D."/>
            <person name="Liu Y."/>
            <person name="Zhang Q."/>
            <person name="Datson P."/>
            <person name="De Silva N."/>
            <person name="Gardiner S.E."/>
            <person name="Bassett H."/>
            <person name="Chagne D."/>
            <person name="McCallum J."/>
            <person name="Dzierzon H."/>
            <person name="Deng C."/>
            <person name="Wang Y.Y."/>
            <person name="Barron L."/>
            <person name="Manako K."/>
            <person name="Bowen J."/>
            <person name="Foster T.M."/>
            <person name="Erridge Z.A."/>
            <person name="Tiffin H."/>
            <person name="Waite C.N."/>
            <person name="Davies K.M."/>
            <person name="Grierson E.P."/>
            <person name="Laing W.A."/>
            <person name="Kirk R."/>
            <person name="Chen X."/>
            <person name="Wood M."/>
            <person name="Montefiori M."/>
            <person name="Brummell D.A."/>
            <person name="Schwinn K.E."/>
            <person name="Catanach A."/>
            <person name="Fullerton C."/>
            <person name="Li D."/>
            <person name="Meiyalaghan S."/>
            <person name="Nieuwenhuizen N."/>
            <person name="Read N."/>
            <person name="Prakash R."/>
            <person name="Hunter D."/>
            <person name="Zhang H."/>
            <person name="McKenzie M."/>
            <person name="Knabel M."/>
            <person name="Harris A."/>
            <person name="Allan A.C."/>
            <person name="Gleave A."/>
            <person name="Chen A."/>
            <person name="Janssen B.J."/>
            <person name="Plunkett B."/>
            <person name="Ampomah-Dwamena C."/>
            <person name="Voogd C."/>
            <person name="Leif D."/>
            <person name="Lafferty D."/>
            <person name="Souleyre E.J.F."/>
            <person name="Varkonyi-Gasic E."/>
            <person name="Gambi F."/>
            <person name="Hanley J."/>
            <person name="Yao J.L."/>
            <person name="Cheung J."/>
            <person name="David K.M."/>
            <person name="Warren B."/>
            <person name="Marsh K."/>
            <person name="Snowden K.C."/>
            <person name="Lin-Wang K."/>
            <person name="Brian L."/>
            <person name="Martinez-Sanchez M."/>
            <person name="Wang M."/>
            <person name="Ileperuma N."/>
            <person name="Macnee N."/>
            <person name="Campin R."/>
            <person name="McAtee P."/>
            <person name="Drummond R.S.M."/>
            <person name="Espley R.V."/>
            <person name="Ireland H.S."/>
            <person name="Wu R."/>
            <person name="Atkinson R.G."/>
            <person name="Karunairetnam S."/>
            <person name="Bulley S."/>
            <person name="Chunkath S."/>
            <person name="Hanley Z."/>
            <person name="Storey R."/>
            <person name="Thrimawithana A.H."/>
            <person name="Thomson S."/>
            <person name="David C."/>
            <person name="Testolin R."/>
            <person name="Huang H."/>
            <person name="Hellens R.P."/>
            <person name="Schaffer R.J."/>
        </authorList>
    </citation>
    <scope>NUCLEOTIDE SEQUENCE [LARGE SCALE GENOMIC DNA]</scope>
    <source>
        <strain evidence="4">cv. Red5</strain>
    </source>
</reference>
<dbReference type="OMA" id="CAKATAN"/>
<dbReference type="Proteomes" id="UP000241394">
    <property type="component" value="Chromosome LG23"/>
</dbReference>